<evidence type="ECO:0000256" key="7">
    <source>
        <dbReference type="ARBA" id="ARBA00022833"/>
    </source>
</evidence>
<dbReference type="SUPFAM" id="SSF48239">
    <property type="entry name" value="Terpenoid cyclases/Protein prenyltransferases"/>
    <property type="match status" value="1"/>
</dbReference>
<evidence type="ECO:0000313" key="9">
    <source>
        <dbReference type="EMBL" id="KZS93775.1"/>
    </source>
</evidence>
<feature type="domain" description="Prenyltransferase alpha-alpha toroid" evidence="8">
    <location>
        <begin position="11"/>
        <end position="316"/>
    </location>
</feature>
<accession>A0A164V3B7</accession>
<keyword evidence="5" id="KW-0479">Metal-binding</keyword>
<dbReference type="PANTHER" id="PTHR11774">
    <property type="entry name" value="GERANYLGERANYL TRANSFERASE TYPE BETA SUBUNIT"/>
    <property type="match status" value="1"/>
</dbReference>
<comment type="similarity">
    <text evidence="2">Belongs to the protein prenyltransferase subunit beta family.</text>
</comment>
<dbReference type="InterPro" id="IPR001330">
    <property type="entry name" value="Prenyltrans"/>
</dbReference>
<dbReference type="GO" id="GO:0046872">
    <property type="term" value="F:metal ion binding"/>
    <property type="evidence" value="ECO:0007669"/>
    <property type="project" value="UniProtKB-KW"/>
</dbReference>
<dbReference type="GO" id="GO:0004662">
    <property type="term" value="F:CAAX-protein geranylgeranyltransferase activity"/>
    <property type="evidence" value="ECO:0007669"/>
    <property type="project" value="TreeGrafter"/>
</dbReference>
<evidence type="ECO:0000313" key="10">
    <source>
        <dbReference type="Proteomes" id="UP000076722"/>
    </source>
</evidence>
<evidence type="ECO:0000256" key="3">
    <source>
        <dbReference type="ARBA" id="ARBA00022602"/>
    </source>
</evidence>
<sequence>MSQASPDELRLHRTGHISHALRCLSGLPGSLTSLDSSRMLIAYYSLSILDLLDGLSEKKKVIEQCREWIWKQFIHSEVGSGFRASPAVCVDEHAETPSSIDSPHLIMTYGALLSLAVLRDDYSQLDRSGIKRLLRSAQRPDGSFSGVPNEGESDVRMVYCAFAICTMLDDWSSIDIDKAITFVQHCRTYEGGYSQVPGQEAQGGTTYCALATLYLSPIPARLSPKERVQTIRWLAWNQDSGFRGRTEKPPDACYSFWCGGAMKILNADGYVNVAENARWLSACQFRYGGISKNPTETPDPFHTYLSLASLAVYQPKVPDDGDAGPGFDATWQLPDHDLLINARRETAEWALLHIPDSPRTESD</sequence>
<dbReference type="Proteomes" id="UP000076722">
    <property type="component" value="Unassembled WGS sequence"/>
</dbReference>
<evidence type="ECO:0000256" key="6">
    <source>
        <dbReference type="ARBA" id="ARBA00022737"/>
    </source>
</evidence>
<comment type="cofactor">
    <cofactor evidence="1">
        <name>Zn(2+)</name>
        <dbReference type="ChEBI" id="CHEBI:29105"/>
    </cofactor>
</comment>
<evidence type="ECO:0000256" key="5">
    <source>
        <dbReference type="ARBA" id="ARBA00022723"/>
    </source>
</evidence>
<keyword evidence="10" id="KW-1185">Reference proteome</keyword>
<dbReference type="STRING" id="1314777.A0A164V3B7"/>
<reference evidence="9 10" key="1">
    <citation type="journal article" date="2016" name="Mol. Biol. Evol.">
        <title>Comparative Genomics of Early-Diverging Mushroom-Forming Fungi Provides Insights into the Origins of Lignocellulose Decay Capabilities.</title>
        <authorList>
            <person name="Nagy L.G."/>
            <person name="Riley R."/>
            <person name="Tritt A."/>
            <person name="Adam C."/>
            <person name="Daum C."/>
            <person name="Floudas D."/>
            <person name="Sun H."/>
            <person name="Yadav J.S."/>
            <person name="Pangilinan J."/>
            <person name="Larsson K.H."/>
            <person name="Matsuura K."/>
            <person name="Barry K."/>
            <person name="Labutti K."/>
            <person name="Kuo R."/>
            <person name="Ohm R.A."/>
            <person name="Bhattacharya S.S."/>
            <person name="Shirouzu T."/>
            <person name="Yoshinaga Y."/>
            <person name="Martin F.M."/>
            <person name="Grigoriev I.V."/>
            <person name="Hibbett D.S."/>
        </authorList>
    </citation>
    <scope>NUCLEOTIDE SEQUENCE [LARGE SCALE GENOMIC DNA]</scope>
    <source>
        <strain evidence="9 10">HHB9708</strain>
    </source>
</reference>
<dbReference type="InterPro" id="IPR008930">
    <property type="entry name" value="Terpenoid_cyclase/PrenylTrfase"/>
</dbReference>
<keyword evidence="7" id="KW-0862">Zinc</keyword>
<keyword evidence="3" id="KW-0637">Prenyltransferase</keyword>
<dbReference type="AlphaFoldDB" id="A0A164V3B7"/>
<dbReference type="OrthoDB" id="24893at2759"/>
<evidence type="ECO:0000259" key="8">
    <source>
        <dbReference type="Pfam" id="PF00432"/>
    </source>
</evidence>
<dbReference type="Gene3D" id="1.50.10.20">
    <property type="match status" value="1"/>
</dbReference>
<dbReference type="GO" id="GO:0005953">
    <property type="term" value="C:CAAX-protein geranylgeranyltransferase complex"/>
    <property type="evidence" value="ECO:0007669"/>
    <property type="project" value="TreeGrafter"/>
</dbReference>
<protein>
    <submittedName>
        <fullName evidence="9">Terpenoid cyclases/Protein prenyltransferase</fullName>
    </submittedName>
</protein>
<evidence type="ECO:0000256" key="4">
    <source>
        <dbReference type="ARBA" id="ARBA00022679"/>
    </source>
</evidence>
<keyword evidence="6" id="KW-0677">Repeat</keyword>
<name>A0A164V3B7_9AGAM</name>
<dbReference type="PANTHER" id="PTHR11774:SF4">
    <property type="entry name" value="GERANYLGERANYL TRANSFERASE TYPE-1 SUBUNIT BETA"/>
    <property type="match status" value="1"/>
</dbReference>
<proteinExistence type="inferred from homology"/>
<dbReference type="EMBL" id="KV419406">
    <property type="protein sequence ID" value="KZS93775.1"/>
    <property type="molecule type" value="Genomic_DNA"/>
</dbReference>
<evidence type="ECO:0000256" key="2">
    <source>
        <dbReference type="ARBA" id="ARBA00010497"/>
    </source>
</evidence>
<organism evidence="9 10">
    <name type="scientific">Sistotremastrum niveocremeum HHB9708</name>
    <dbReference type="NCBI Taxonomy" id="1314777"/>
    <lineage>
        <taxon>Eukaryota</taxon>
        <taxon>Fungi</taxon>
        <taxon>Dikarya</taxon>
        <taxon>Basidiomycota</taxon>
        <taxon>Agaricomycotina</taxon>
        <taxon>Agaricomycetes</taxon>
        <taxon>Sistotremastrales</taxon>
        <taxon>Sistotremastraceae</taxon>
        <taxon>Sertulicium</taxon>
        <taxon>Sertulicium niveocremeum</taxon>
    </lineage>
</organism>
<evidence type="ECO:0000256" key="1">
    <source>
        <dbReference type="ARBA" id="ARBA00001947"/>
    </source>
</evidence>
<keyword evidence="4 9" id="KW-0808">Transferase</keyword>
<dbReference type="InterPro" id="IPR045089">
    <property type="entry name" value="PGGT1B-like"/>
</dbReference>
<gene>
    <name evidence="9" type="ORF">SISNIDRAFT_549541</name>
</gene>
<dbReference type="Pfam" id="PF00432">
    <property type="entry name" value="Prenyltrans"/>
    <property type="match status" value="1"/>
</dbReference>